<keyword evidence="6" id="KW-1185">Reference proteome</keyword>
<dbReference type="SUPFAM" id="SSF55347">
    <property type="entry name" value="Glyceraldehyde-3-phosphate dehydrogenase-like, C-terminal domain"/>
    <property type="match status" value="1"/>
</dbReference>
<feature type="domain" description="Gfo/Idh/MocA-like oxidoreductase N-terminal" evidence="3">
    <location>
        <begin position="5"/>
        <end position="125"/>
    </location>
</feature>
<dbReference type="Pfam" id="PF02894">
    <property type="entry name" value="GFO_IDH_MocA_C"/>
    <property type="match status" value="1"/>
</dbReference>
<dbReference type="SUPFAM" id="SSF51735">
    <property type="entry name" value="NAD(P)-binding Rossmann-fold domains"/>
    <property type="match status" value="1"/>
</dbReference>
<dbReference type="Gene3D" id="3.30.360.10">
    <property type="entry name" value="Dihydrodipicolinate Reductase, domain 2"/>
    <property type="match status" value="1"/>
</dbReference>
<comment type="caution">
    <text evidence="5">The sequence shown here is derived from an EMBL/GenBank/DDBJ whole genome shotgun (WGS) entry which is preliminary data.</text>
</comment>
<feature type="region of interest" description="Disordered" evidence="2">
    <location>
        <begin position="385"/>
        <end position="432"/>
    </location>
</feature>
<dbReference type="Proteomes" id="UP000823521">
    <property type="component" value="Unassembled WGS sequence"/>
</dbReference>
<accession>A0ABS3VRM4</accession>
<feature type="domain" description="Gfo/Idh/MocA-like oxidoreductase C-terminal" evidence="4">
    <location>
        <begin position="138"/>
        <end position="414"/>
    </location>
</feature>
<dbReference type="InterPro" id="IPR036291">
    <property type="entry name" value="NAD(P)-bd_dom_sf"/>
</dbReference>
<reference evidence="5 6" key="1">
    <citation type="submission" date="2019-12" db="EMBL/GenBank/DDBJ databases">
        <title>Whole genome sequencing of endophytic Actinobacterium Micromonospora sp. MPMI6T.</title>
        <authorList>
            <person name="Evv R."/>
            <person name="Podile A.R."/>
        </authorList>
    </citation>
    <scope>NUCLEOTIDE SEQUENCE [LARGE SCALE GENOMIC DNA]</scope>
    <source>
        <strain evidence="5 6">MPMI6</strain>
    </source>
</reference>
<evidence type="ECO:0000256" key="2">
    <source>
        <dbReference type="SAM" id="MobiDB-lite"/>
    </source>
</evidence>
<dbReference type="InterPro" id="IPR051450">
    <property type="entry name" value="Gfo/Idh/MocA_Oxidoreductases"/>
</dbReference>
<organism evidence="5 6">
    <name type="scientific">Micromonospora echinofusca</name>
    <dbReference type="NCBI Taxonomy" id="47858"/>
    <lineage>
        <taxon>Bacteria</taxon>
        <taxon>Bacillati</taxon>
        <taxon>Actinomycetota</taxon>
        <taxon>Actinomycetes</taxon>
        <taxon>Micromonosporales</taxon>
        <taxon>Micromonosporaceae</taxon>
        <taxon>Micromonospora</taxon>
    </lineage>
</organism>
<dbReference type="Pfam" id="PF01408">
    <property type="entry name" value="GFO_IDH_MocA"/>
    <property type="match status" value="1"/>
</dbReference>
<evidence type="ECO:0000256" key="1">
    <source>
        <dbReference type="ARBA" id="ARBA00010928"/>
    </source>
</evidence>
<dbReference type="PANTHER" id="PTHR43377">
    <property type="entry name" value="BILIVERDIN REDUCTASE A"/>
    <property type="match status" value="1"/>
</dbReference>
<name>A0ABS3VRM4_MICEH</name>
<evidence type="ECO:0000259" key="3">
    <source>
        <dbReference type="Pfam" id="PF01408"/>
    </source>
</evidence>
<dbReference type="PANTHER" id="PTHR43377:SF2">
    <property type="entry name" value="BINDING ROSSMANN FOLD OXIDOREDUCTASE, PUTATIVE (AFU_ORTHOLOGUE AFUA_4G00560)-RELATED"/>
    <property type="match status" value="1"/>
</dbReference>
<gene>
    <name evidence="5" type="ORF">GSF22_14430</name>
</gene>
<comment type="similarity">
    <text evidence="1">Belongs to the Gfo/Idh/MocA family.</text>
</comment>
<proteinExistence type="inferred from homology"/>
<evidence type="ECO:0000259" key="4">
    <source>
        <dbReference type="Pfam" id="PF02894"/>
    </source>
</evidence>
<evidence type="ECO:0000313" key="5">
    <source>
        <dbReference type="EMBL" id="MBO4207194.1"/>
    </source>
</evidence>
<sequence>MTVSLAIVGAGSRGTTYAGYAARFPDRARVVAVADPRADHREALADRHAVPAADRYPSWQALAARPRLADAVVVATPDREHAEPVARLAALGYHVLLEKPMAPDEADCEAVVEVAGRTGVLLAVCHVLRYTPYTDTVRDLLAAGAVGEIVGVEHLEPVGWWHFAHSYVRGNWRRADESSSSLLAKCCHDLDWLQYLVADTPTQVSSVGRLNHFHPGNRPPGAADRCVDCRVEPDCPYSATRFYGDCLADPDRHVWPLSVLTRDLTEQGVRRALTDGPYGRCVYAGDNDVVDHQTVTVSFSRGATATLTMSAFTPGGHRRTRIMGTRGHLEGDGERVTHTDFVTGRTRTVEVAASGADAGSGHGGGDHGLMAAFVAAVATGDRSLVRSGPRESLDSHRMVFAAERSRRSGGTPVRLAPPTPPDRRTPAAPANH</sequence>
<dbReference type="EMBL" id="WVUH01000109">
    <property type="protein sequence ID" value="MBO4207194.1"/>
    <property type="molecule type" value="Genomic_DNA"/>
</dbReference>
<dbReference type="RefSeq" id="WP_208814091.1">
    <property type="nucleotide sequence ID" value="NZ_WVUH01000109.1"/>
</dbReference>
<dbReference type="InterPro" id="IPR000683">
    <property type="entry name" value="Gfo/Idh/MocA-like_OxRdtase_N"/>
</dbReference>
<feature type="compositionally biased region" description="Basic and acidic residues" evidence="2">
    <location>
        <begin position="388"/>
        <end position="397"/>
    </location>
</feature>
<evidence type="ECO:0000313" key="6">
    <source>
        <dbReference type="Proteomes" id="UP000823521"/>
    </source>
</evidence>
<dbReference type="InterPro" id="IPR004104">
    <property type="entry name" value="Gfo/Idh/MocA-like_OxRdtase_C"/>
</dbReference>
<dbReference type="Gene3D" id="3.40.50.720">
    <property type="entry name" value="NAD(P)-binding Rossmann-like Domain"/>
    <property type="match status" value="1"/>
</dbReference>
<protein>
    <submittedName>
        <fullName evidence="5">Gfo/Idh/MocA family oxidoreductase</fullName>
    </submittedName>
</protein>